<dbReference type="Pfam" id="PF03358">
    <property type="entry name" value="FMN_red"/>
    <property type="match status" value="1"/>
</dbReference>
<accession>A0A7K1FPP1</accession>
<dbReference type="RefSeq" id="WP_154770083.1">
    <property type="nucleotide sequence ID" value="NZ_WLYK01000008.1"/>
</dbReference>
<dbReference type="InterPro" id="IPR005025">
    <property type="entry name" value="FMN_Rdtase-like_dom"/>
</dbReference>
<evidence type="ECO:0000313" key="6">
    <source>
        <dbReference type="Proteomes" id="UP000460221"/>
    </source>
</evidence>
<feature type="domain" description="NADPH-dependent FMN reductase-like" evidence="4">
    <location>
        <begin position="4"/>
        <end position="135"/>
    </location>
</feature>
<dbReference type="Proteomes" id="UP000460221">
    <property type="component" value="Unassembled WGS sequence"/>
</dbReference>
<keyword evidence="2" id="KW-0288">FMN</keyword>
<comment type="caution">
    <text evidence="5">The sequence shown here is derived from an EMBL/GenBank/DDBJ whole genome shotgun (WGS) entry which is preliminary data.</text>
</comment>
<dbReference type="PANTHER" id="PTHR43408:SF1">
    <property type="entry name" value="FMN REDUCTASE (NADPH)"/>
    <property type="match status" value="1"/>
</dbReference>
<evidence type="ECO:0000259" key="4">
    <source>
        <dbReference type="Pfam" id="PF03358"/>
    </source>
</evidence>
<evidence type="ECO:0000313" key="5">
    <source>
        <dbReference type="EMBL" id="MTD16115.1"/>
    </source>
</evidence>
<dbReference type="SUPFAM" id="SSF52218">
    <property type="entry name" value="Flavoproteins"/>
    <property type="match status" value="1"/>
</dbReference>
<evidence type="ECO:0000256" key="2">
    <source>
        <dbReference type="ARBA" id="ARBA00022643"/>
    </source>
</evidence>
<keyword evidence="3" id="KW-0560">Oxidoreductase</keyword>
<evidence type="ECO:0000256" key="3">
    <source>
        <dbReference type="ARBA" id="ARBA00023002"/>
    </source>
</evidence>
<dbReference type="Gene3D" id="3.40.50.360">
    <property type="match status" value="1"/>
</dbReference>
<gene>
    <name evidence="5" type="ORF">GIS00_19435</name>
</gene>
<organism evidence="5 6">
    <name type="scientific">Nakamurella alba</name>
    <dbReference type="NCBI Taxonomy" id="2665158"/>
    <lineage>
        <taxon>Bacteria</taxon>
        <taxon>Bacillati</taxon>
        <taxon>Actinomycetota</taxon>
        <taxon>Actinomycetes</taxon>
        <taxon>Nakamurellales</taxon>
        <taxon>Nakamurellaceae</taxon>
        <taxon>Nakamurella</taxon>
    </lineage>
</organism>
<keyword evidence="1" id="KW-0285">Flavoprotein</keyword>
<name>A0A7K1FPP1_9ACTN</name>
<dbReference type="AlphaFoldDB" id="A0A7K1FPP1"/>
<reference evidence="5 6" key="1">
    <citation type="submission" date="2019-11" db="EMBL/GenBank/DDBJ databases">
        <authorList>
            <person name="Jiang L.-Q."/>
        </authorList>
    </citation>
    <scope>NUCLEOTIDE SEQUENCE [LARGE SCALE GENOMIC DNA]</scope>
    <source>
        <strain evidence="5 6">YIM 132087</strain>
    </source>
</reference>
<dbReference type="InterPro" id="IPR029039">
    <property type="entry name" value="Flavoprotein-like_sf"/>
</dbReference>
<protein>
    <submittedName>
        <fullName evidence="5">NADPH-dependent oxidoreductase</fullName>
    </submittedName>
</protein>
<keyword evidence="6" id="KW-1185">Reference proteome</keyword>
<dbReference type="InterPro" id="IPR051814">
    <property type="entry name" value="NAD(P)H-dep_FMN_reductase"/>
</dbReference>
<dbReference type="GO" id="GO:0016491">
    <property type="term" value="F:oxidoreductase activity"/>
    <property type="evidence" value="ECO:0007669"/>
    <property type="project" value="UniProtKB-KW"/>
</dbReference>
<proteinExistence type="predicted"/>
<sequence>MASLVTVVGNPKAGSRTLAVASGLADGIAASFGEIDRHTYDLAELGPGLLAPWTLSPEAKDAVAQVREATVLVLATPTYKGSFTGLLKLLLDTLPAGSLDHTVTVPVVLSAGPAHRHLADLQLAAVLSELGAVRPVPSLLVQESEIDAVDATVAEWVGQHAAVLQATVAALAQP</sequence>
<dbReference type="PANTHER" id="PTHR43408">
    <property type="entry name" value="FMN REDUCTASE (NADPH)"/>
    <property type="match status" value="1"/>
</dbReference>
<evidence type="ECO:0000256" key="1">
    <source>
        <dbReference type="ARBA" id="ARBA00022630"/>
    </source>
</evidence>
<dbReference type="EMBL" id="WLYK01000008">
    <property type="protein sequence ID" value="MTD16115.1"/>
    <property type="molecule type" value="Genomic_DNA"/>
</dbReference>